<dbReference type="GO" id="GO:0005524">
    <property type="term" value="F:ATP binding"/>
    <property type="evidence" value="ECO:0007669"/>
    <property type="project" value="InterPro"/>
</dbReference>
<feature type="coiled-coil region" evidence="2">
    <location>
        <begin position="241"/>
        <end position="268"/>
    </location>
</feature>
<keyword evidence="5" id="KW-1185">Reference proteome</keyword>
<keyword evidence="2" id="KW-0175">Coiled coil</keyword>
<dbReference type="GeneID" id="25738245"/>
<reference evidence="4 5" key="1">
    <citation type="journal article" date="2013" name="BMC Genomics">
        <title>Reconstruction of the lipid metabolism for the microalga Monoraphidium neglectum from its genome sequence reveals characteristics suitable for biofuel production.</title>
        <authorList>
            <person name="Bogen C."/>
            <person name="Al-Dilaimi A."/>
            <person name="Albersmeier A."/>
            <person name="Wichmann J."/>
            <person name="Grundmann M."/>
            <person name="Rupp O."/>
            <person name="Lauersen K.J."/>
            <person name="Blifernez-Klassen O."/>
            <person name="Kalinowski J."/>
            <person name="Goesmann A."/>
            <person name="Mussgnug J.H."/>
            <person name="Kruse O."/>
        </authorList>
    </citation>
    <scope>NUCLEOTIDE SEQUENCE [LARGE SCALE GENOMIC DNA]</scope>
    <source>
        <strain evidence="4 5">SAG 48.87</strain>
    </source>
</reference>
<evidence type="ECO:0000313" key="4">
    <source>
        <dbReference type="EMBL" id="KIZ02587.1"/>
    </source>
</evidence>
<dbReference type="EMBL" id="KK101013">
    <property type="protein sequence ID" value="KIZ02587.1"/>
    <property type="molecule type" value="Genomic_DNA"/>
</dbReference>
<evidence type="ECO:0000256" key="1">
    <source>
        <dbReference type="ARBA" id="ARBA00023306"/>
    </source>
</evidence>
<organism evidence="4 5">
    <name type="scientific">Monoraphidium neglectum</name>
    <dbReference type="NCBI Taxonomy" id="145388"/>
    <lineage>
        <taxon>Eukaryota</taxon>
        <taxon>Viridiplantae</taxon>
        <taxon>Chlorophyta</taxon>
        <taxon>core chlorophytes</taxon>
        <taxon>Chlorophyceae</taxon>
        <taxon>CS clade</taxon>
        <taxon>Sphaeropleales</taxon>
        <taxon>Selenastraceae</taxon>
        <taxon>Monoraphidium</taxon>
    </lineage>
</organism>
<dbReference type="Gene3D" id="3.40.50.300">
    <property type="entry name" value="P-loop containing nucleotide triphosphate hydrolases"/>
    <property type="match status" value="1"/>
</dbReference>
<protein>
    <submittedName>
        <fullName evidence="4">Structural maintenance of chromosomes protein 2-1</fullName>
    </submittedName>
</protein>
<dbReference type="STRING" id="145388.A0A0D2MQ73"/>
<evidence type="ECO:0000313" key="5">
    <source>
        <dbReference type="Proteomes" id="UP000054498"/>
    </source>
</evidence>
<accession>A0A0D2MQ73</accession>
<feature type="domain" description="RecF/RecN/SMC N-terminal" evidence="3">
    <location>
        <begin position="2"/>
        <end position="252"/>
    </location>
</feature>
<gene>
    <name evidence="4" type="ORF">MNEG_5368</name>
</gene>
<dbReference type="Pfam" id="PF02463">
    <property type="entry name" value="SMC_N"/>
    <property type="match status" value="1"/>
</dbReference>
<dbReference type="GO" id="GO:0051276">
    <property type="term" value="P:chromosome organization"/>
    <property type="evidence" value="ECO:0007669"/>
    <property type="project" value="UniProtKB-ARBA"/>
</dbReference>
<sequence length="347" mass="38118">MYIKEVSIDGFKSYAQRVTLSNFDPGFNAITGLNGSGKSNILDAICFVMGIKNLSAVRAQSLQELVYKLGSAGITKASVSITFHNNDPANSPTGYDDKELITIVIGGRDKYLINGHPAQQGSVGRVADLFQSVQLNVNNPHFLIMQGRVTKIMNMKPPEILSLLEEASGTKLYERKKEGALRTLAKKQTKLEEIDQLMNEELLPTLALLEKQCATYHEYAAYERLKRFCVANEYSLCQRALDSGQGELEALQREAGEVEARKAELEAEVADRDSGILALQTEKELQARLRAGGEVKELQEEVDKLAMRLAKDQAELKNGKDSLKGEEAGLAAVKVSGGRLLAPSWQS</sequence>
<proteinExistence type="predicted"/>
<dbReference type="InterPro" id="IPR003395">
    <property type="entry name" value="RecF/RecN/SMC_N"/>
</dbReference>
<dbReference type="OrthoDB" id="10255539at2759"/>
<evidence type="ECO:0000256" key="2">
    <source>
        <dbReference type="SAM" id="Coils"/>
    </source>
</evidence>
<evidence type="ECO:0000259" key="3">
    <source>
        <dbReference type="Pfam" id="PF02463"/>
    </source>
</evidence>
<dbReference type="PANTHER" id="PTHR43977">
    <property type="entry name" value="STRUCTURAL MAINTENANCE OF CHROMOSOMES PROTEIN 3"/>
    <property type="match status" value="1"/>
</dbReference>
<dbReference type="KEGG" id="mng:MNEG_5368"/>
<dbReference type="CDD" id="cd03273">
    <property type="entry name" value="ABC_SMC2_euk"/>
    <property type="match status" value="1"/>
</dbReference>
<dbReference type="GO" id="GO:0016887">
    <property type="term" value="F:ATP hydrolysis activity"/>
    <property type="evidence" value="ECO:0007669"/>
    <property type="project" value="InterPro"/>
</dbReference>
<dbReference type="AlphaFoldDB" id="A0A0D2MQ73"/>
<keyword evidence="1" id="KW-0131">Cell cycle</keyword>
<dbReference type="InterPro" id="IPR027417">
    <property type="entry name" value="P-loop_NTPase"/>
</dbReference>
<name>A0A0D2MQ73_9CHLO</name>
<dbReference type="Proteomes" id="UP000054498">
    <property type="component" value="Unassembled WGS sequence"/>
</dbReference>
<dbReference type="RefSeq" id="XP_013901606.1">
    <property type="nucleotide sequence ID" value="XM_014046152.1"/>
</dbReference>
<dbReference type="SUPFAM" id="SSF52540">
    <property type="entry name" value="P-loop containing nucleoside triphosphate hydrolases"/>
    <property type="match status" value="1"/>
</dbReference>
<dbReference type="InterPro" id="IPR027120">
    <property type="entry name" value="Smc2_ABC"/>
</dbReference>